<dbReference type="InterPro" id="IPR023380">
    <property type="entry name" value="DsbB-like_sf"/>
</dbReference>
<dbReference type="Proteomes" id="UP000009101">
    <property type="component" value="Chromosome"/>
</dbReference>
<gene>
    <name evidence="6" type="ordered locus">BARCL_1207</name>
</gene>
<dbReference type="GO" id="GO:0015035">
    <property type="term" value="F:protein-disulfide reductase activity"/>
    <property type="evidence" value="ECO:0007669"/>
    <property type="project" value="InterPro"/>
</dbReference>
<dbReference type="EMBL" id="FN645454">
    <property type="protein sequence ID" value="CBI76879.1"/>
    <property type="molecule type" value="Genomic_DNA"/>
</dbReference>
<protein>
    <submittedName>
        <fullName evidence="6">DsbB domain protein</fullName>
    </submittedName>
</protein>
<dbReference type="GO" id="GO:0006457">
    <property type="term" value="P:protein folding"/>
    <property type="evidence" value="ECO:0007669"/>
    <property type="project" value="InterPro"/>
</dbReference>
<organism evidence="6 7">
    <name type="scientific">Bartonella clarridgeiae (strain CCUG 45776 / CIP 104772 / 73)</name>
    <dbReference type="NCBI Taxonomy" id="696125"/>
    <lineage>
        <taxon>Bacteria</taxon>
        <taxon>Pseudomonadati</taxon>
        <taxon>Pseudomonadota</taxon>
        <taxon>Alphaproteobacteria</taxon>
        <taxon>Hyphomicrobiales</taxon>
        <taxon>Bartonellaceae</taxon>
        <taxon>Bartonella</taxon>
    </lineage>
</organism>
<dbReference type="InterPro" id="IPR003752">
    <property type="entry name" value="DiS_bond_form_DsbB/BdbC"/>
</dbReference>
<dbReference type="Pfam" id="PF02600">
    <property type="entry name" value="DsbB"/>
    <property type="match status" value="1"/>
</dbReference>
<evidence type="ECO:0000256" key="5">
    <source>
        <dbReference type="SAM" id="Phobius"/>
    </source>
</evidence>
<dbReference type="InterPro" id="IPR024199">
    <property type="entry name" value="Uncharacterised_DsbB"/>
</dbReference>
<dbReference type="RefSeq" id="WP_013545502.1">
    <property type="nucleotide sequence ID" value="NC_014932.1"/>
</dbReference>
<keyword evidence="2 5" id="KW-0812">Transmembrane</keyword>
<keyword evidence="7" id="KW-1185">Reference proteome</keyword>
<evidence type="ECO:0000256" key="4">
    <source>
        <dbReference type="ARBA" id="ARBA00023136"/>
    </source>
</evidence>
<feature type="transmembrane region" description="Helical" evidence="5">
    <location>
        <begin position="59"/>
        <end position="78"/>
    </location>
</feature>
<name>E6YJ41_BARC7</name>
<keyword evidence="3 5" id="KW-1133">Transmembrane helix</keyword>
<feature type="transmembrane region" description="Helical" evidence="5">
    <location>
        <begin position="160"/>
        <end position="181"/>
    </location>
</feature>
<proteinExistence type="predicted"/>
<evidence type="ECO:0000313" key="7">
    <source>
        <dbReference type="Proteomes" id="UP000009101"/>
    </source>
</evidence>
<dbReference type="Gene3D" id="1.20.1550.10">
    <property type="entry name" value="DsbB-like"/>
    <property type="match status" value="1"/>
</dbReference>
<dbReference type="eggNOG" id="COG1495">
    <property type="taxonomic scope" value="Bacteria"/>
</dbReference>
<evidence type="ECO:0000313" key="6">
    <source>
        <dbReference type="EMBL" id="CBI76879.1"/>
    </source>
</evidence>
<dbReference type="STRING" id="696125.BARCL_1207"/>
<dbReference type="SUPFAM" id="SSF158442">
    <property type="entry name" value="DsbB-like"/>
    <property type="match status" value="1"/>
</dbReference>
<dbReference type="OrthoDB" id="9808637at2"/>
<keyword evidence="4 5" id="KW-0472">Membrane</keyword>
<dbReference type="HOGENOM" id="CLU_098660_0_0_5"/>
<comment type="subcellular location">
    <subcellularLocation>
        <location evidence="1">Membrane</location>
        <topology evidence="1">Multi-pass membrane protein</topology>
    </subcellularLocation>
</comment>
<feature type="transmembrane region" description="Helical" evidence="5">
    <location>
        <begin position="87"/>
        <end position="107"/>
    </location>
</feature>
<sequence>MTSSQCPFTQHLHCTFSDKEKKISILVLAVLLFIPIGIALVFEYIGGFLPCQLCVIERLPYYGSLIFVGVAGLSIRFFPYSVWIRSLFWGIFIFMTISLALAIYHAGTEYHFWDTPNNCISSSTMIVTDASQLLNQLNAIQSPSCNQAAGYFLFLSFAEWNAVASLLLMFISLFVASKGILAKHPKQP</sequence>
<dbReference type="GO" id="GO:0016020">
    <property type="term" value="C:membrane"/>
    <property type="evidence" value="ECO:0007669"/>
    <property type="project" value="UniProtKB-SubCell"/>
</dbReference>
<evidence type="ECO:0000256" key="2">
    <source>
        <dbReference type="ARBA" id="ARBA00022692"/>
    </source>
</evidence>
<dbReference type="AlphaFoldDB" id="E6YJ41"/>
<dbReference type="PIRSF" id="PIRSF033913">
    <property type="entry name" value="S-S_format_DsbB"/>
    <property type="match status" value="1"/>
</dbReference>
<feature type="transmembrane region" description="Helical" evidence="5">
    <location>
        <begin position="25"/>
        <end position="47"/>
    </location>
</feature>
<reference evidence="6 7" key="2">
    <citation type="journal article" date="2011" name="PLoS Genet.">
        <title>Parallel evolution of a type IV secretion system in radiating lineages of the host-restricted bacterial pathogen Bartonella.</title>
        <authorList>
            <person name="Engel P."/>
            <person name="Salzburger W."/>
            <person name="Liesch M."/>
            <person name="Chang C.C."/>
            <person name="Maruyama S."/>
            <person name="Lanz C."/>
            <person name="Calteau A."/>
            <person name="Lajus A."/>
            <person name="Medigue C."/>
            <person name="Schuster S.C."/>
            <person name="Dehio C."/>
        </authorList>
    </citation>
    <scope>NUCLEOTIDE SEQUENCE [LARGE SCALE GENOMIC DNA]</scope>
    <source>
        <strain evidence="7">CIP 104772 / 73</strain>
    </source>
</reference>
<evidence type="ECO:0000256" key="1">
    <source>
        <dbReference type="ARBA" id="ARBA00004141"/>
    </source>
</evidence>
<reference evidence="7" key="1">
    <citation type="submission" date="2009-11" db="EMBL/GenBank/DDBJ databases">
        <title>Genome sequencing of Bartonella species and comparative genomics.</title>
        <authorList>
            <person name="Engel P."/>
            <person name="Salzburger W."/>
            <person name="Marius L."/>
            <person name="Chao-Chin C."/>
            <person name="Soichi M."/>
            <person name="Christa L."/>
            <person name="Alexandra C."/>
            <person name="Aurelie L."/>
            <person name="Claudine M."/>
            <person name="Stephan S.C."/>
            <person name="Christoph D."/>
        </authorList>
    </citation>
    <scope>NUCLEOTIDE SEQUENCE [LARGE SCALE GENOMIC DNA]</scope>
    <source>
        <strain evidence="7">CIP 104772 / 73</strain>
    </source>
</reference>
<accession>E6YJ41</accession>
<dbReference type="KEGG" id="bcd:BARCL_1207"/>
<evidence type="ECO:0000256" key="3">
    <source>
        <dbReference type="ARBA" id="ARBA00022989"/>
    </source>
</evidence>